<keyword evidence="2" id="KW-1185">Reference proteome</keyword>
<proteinExistence type="predicted"/>
<protein>
    <submittedName>
        <fullName evidence="1">Uncharacterized protein</fullName>
    </submittedName>
</protein>
<accession>A0ABZ2T829</accession>
<dbReference type="Proteomes" id="UP000195080">
    <property type="component" value="Chromosome"/>
</dbReference>
<dbReference type="EMBL" id="CP147248">
    <property type="protein sequence ID" value="WYJ87520.1"/>
    <property type="molecule type" value="Genomic_DNA"/>
</dbReference>
<gene>
    <name evidence="1" type="ORF">A5866_002616</name>
</gene>
<reference evidence="1 2" key="2">
    <citation type="submission" date="2024-03" db="EMBL/GenBank/DDBJ databases">
        <title>The Genome Sequence of Enterococcus sp. DIV0727d.</title>
        <authorList>
            <consortium name="The Broad Institute Genomics Platform"/>
            <consortium name="The Broad Institute Microbial Omics Core"/>
            <consortium name="The Broad Institute Genomic Center for Infectious Diseases"/>
            <person name="Earl A."/>
            <person name="Manson A."/>
            <person name="Gilmore M."/>
            <person name="Schwartman J."/>
            <person name="Shea T."/>
            <person name="Abouelleil A."/>
            <person name="Cao P."/>
            <person name="Chapman S."/>
            <person name="Cusick C."/>
            <person name="Young S."/>
            <person name="Neafsey D."/>
            <person name="Nusbaum C."/>
            <person name="Birren B."/>
        </authorList>
    </citation>
    <scope>NUCLEOTIDE SEQUENCE [LARGE SCALE GENOMIC DNA]</scope>
    <source>
        <strain evidence="1 2">12C11_DIV0727</strain>
    </source>
</reference>
<reference evidence="2" key="1">
    <citation type="submission" date="2017-05" db="EMBL/GenBank/DDBJ databases">
        <title>The Genome Sequence of EEnterococcus faecalis 9F2_4866.</title>
        <authorList>
            <consortium name="The Broad Institute Genomics Platform"/>
            <consortium name="The Broad Institute Genomic Center for Infectious Diseases"/>
            <person name="Earl A."/>
            <person name="Manson A."/>
            <person name="Schwartman J."/>
            <person name="Gilmore M."/>
            <person name="Abouelleil A."/>
            <person name="Cao P."/>
            <person name="Chapman S."/>
            <person name="Cusick C."/>
            <person name="Shea T."/>
            <person name="Young S."/>
            <person name="Neafsey D."/>
            <person name="Nusbaum C."/>
            <person name="Birren B."/>
        </authorList>
    </citation>
    <scope>NUCLEOTIDE SEQUENCE [LARGE SCALE GENOMIC DNA]</scope>
    <source>
        <strain evidence="2">12C11_DIV0727</strain>
    </source>
</reference>
<sequence>MFTTIEKVNFQQAVETWNQGFSDYLLPITVDQKALEHRIESLKLSKKL</sequence>
<evidence type="ECO:0000313" key="2">
    <source>
        <dbReference type="Proteomes" id="UP000195080"/>
    </source>
</evidence>
<dbReference type="RefSeq" id="WP_254907614.1">
    <property type="nucleotide sequence ID" value="NZ_CP147248.1"/>
</dbReference>
<name>A0ABZ2T829_9ENTE</name>
<organism evidence="1 2">
    <name type="scientific">Candidatus Enterococcus lemimoniae</name>
    <dbReference type="NCBI Taxonomy" id="1834167"/>
    <lineage>
        <taxon>Bacteria</taxon>
        <taxon>Bacillati</taxon>
        <taxon>Bacillota</taxon>
        <taxon>Bacilli</taxon>
        <taxon>Lactobacillales</taxon>
        <taxon>Enterococcaceae</taxon>
        <taxon>Enterococcus</taxon>
    </lineage>
</organism>
<evidence type="ECO:0000313" key="1">
    <source>
        <dbReference type="EMBL" id="WYJ87520.1"/>
    </source>
</evidence>